<keyword evidence="14 17" id="KW-0464">Manganese</keyword>
<keyword evidence="23" id="KW-1185">Reference proteome</keyword>
<dbReference type="OrthoDB" id="675023at2759"/>
<dbReference type="Gene3D" id="3.90.550.10">
    <property type="entry name" value="Spore Coat Polysaccharide Biosynthesis Protein SpsA, Chain A"/>
    <property type="match status" value="1"/>
</dbReference>
<protein>
    <recommendedName>
        <fullName evidence="5 20">Galactosylgalactosylxylosylprotein 3-beta-glucuronosyltransferase</fullName>
        <ecNumber evidence="5 20">2.4.1.135</ecNumber>
    </recommendedName>
</protein>
<keyword evidence="11 20" id="KW-0333">Golgi apparatus</keyword>
<dbReference type="InterPro" id="IPR005027">
    <property type="entry name" value="Glyco_trans_43"/>
</dbReference>
<evidence type="ECO:0000313" key="22">
    <source>
        <dbReference type="EMBL" id="KAH9375945.1"/>
    </source>
</evidence>
<evidence type="ECO:0000256" key="21">
    <source>
        <dbReference type="SAM" id="MobiDB-lite"/>
    </source>
</evidence>
<dbReference type="FunFam" id="3.90.550.10:FF:000044">
    <property type="entry name" value="Galactosylgalactosylxylosylprotein 3-beta-glucuronosyltransferase"/>
    <property type="match status" value="1"/>
</dbReference>
<keyword evidence="10" id="KW-1133">Transmembrane helix</keyword>
<reference evidence="22 23" key="1">
    <citation type="journal article" date="2020" name="Cell">
        <title>Large-Scale Comparative Analyses of Tick Genomes Elucidate Their Genetic Diversity and Vector Capacities.</title>
        <authorList>
            <consortium name="Tick Genome and Microbiome Consortium (TIGMIC)"/>
            <person name="Jia N."/>
            <person name="Wang J."/>
            <person name="Shi W."/>
            <person name="Du L."/>
            <person name="Sun Y."/>
            <person name="Zhan W."/>
            <person name="Jiang J.F."/>
            <person name="Wang Q."/>
            <person name="Zhang B."/>
            <person name="Ji P."/>
            <person name="Bell-Sakyi L."/>
            <person name="Cui X.M."/>
            <person name="Yuan T.T."/>
            <person name="Jiang B.G."/>
            <person name="Yang W.F."/>
            <person name="Lam T.T."/>
            <person name="Chang Q.C."/>
            <person name="Ding S.J."/>
            <person name="Wang X.J."/>
            <person name="Zhu J.G."/>
            <person name="Ruan X.D."/>
            <person name="Zhao L."/>
            <person name="Wei J.T."/>
            <person name="Ye R.Z."/>
            <person name="Que T.C."/>
            <person name="Du C.H."/>
            <person name="Zhou Y.H."/>
            <person name="Cheng J.X."/>
            <person name="Dai P.F."/>
            <person name="Guo W.B."/>
            <person name="Han X.H."/>
            <person name="Huang E.J."/>
            <person name="Li L.F."/>
            <person name="Wei W."/>
            <person name="Gao Y.C."/>
            <person name="Liu J.Z."/>
            <person name="Shao H.Z."/>
            <person name="Wang X."/>
            <person name="Wang C.C."/>
            <person name="Yang T.C."/>
            <person name="Huo Q.B."/>
            <person name="Li W."/>
            <person name="Chen H.Y."/>
            <person name="Chen S.E."/>
            <person name="Zhou L.G."/>
            <person name="Ni X.B."/>
            <person name="Tian J.H."/>
            <person name="Sheng Y."/>
            <person name="Liu T."/>
            <person name="Pan Y.S."/>
            <person name="Xia L.Y."/>
            <person name="Li J."/>
            <person name="Zhao F."/>
            <person name="Cao W.C."/>
        </authorList>
    </citation>
    <scope>NUCLEOTIDE SEQUENCE [LARGE SCALE GENOMIC DNA]</scope>
    <source>
        <strain evidence="22">HaeL-2018</strain>
    </source>
</reference>
<evidence type="ECO:0000256" key="12">
    <source>
        <dbReference type="ARBA" id="ARBA00023136"/>
    </source>
</evidence>
<evidence type="ECO:0000313" key="23">
    <source>
        <dbReference type="Proteomes" id="UP000821853"/>
    </source>
</evidence>
<dbReference type="Pfam" id="PF03360">
    <property type="entry name" value="Glyco_transf_43"/>
    <property type="match status" value="1"/>
</dbReference>
<feature type="active site" description="Proton donor/acceptor" evidence="16">
    <location>
        <position position="272"/>
    </location>
</feature>
<dbReference type="OMA" id="HTAWEPT"/>
<feature type="compositionally biased region" description="Basic and acidic residues" evidence="21">
    <location>
        <begin position="302"/>
        <end position="312"/>
    </location>
</feature>
<evidence type="ECO:0000256" key="5">
    <source>
        <dbReference type="ARBA" id="ARBA00012641"/>
    </source>
</evidence>
<comment type="similarity">
    <text evidence="4 20">Belongs to the glycosyltransferase 43 family.</text>
</comment>
<dbReference type="GO" id="GO:0015018">
    <property type="term" value="F:galactosylgalactosylxylosylprotein 3-beta-glucuronosyltransferase activity"/>
    <property type="evidence" value="ECO:0007669"/>
    <property type="project" value="UniProtKB-UniRule"/>
</dbReference>
<dbReference type="EMBL" id="JABSTR010000007">
    <property type="protein sequence ID" value="KAH9375945.1"/>
    <property type="molecule type" value="Genomic_DNA"/>
</dbReference>
<evidence type="ECO:0000256" key="14">
    <source>
        <dbReference type="ARBA" id="ARBA00023211"/>
    </source>
</evidence>
<accession>A0A9J6GLW7</accession>
<comment type="cofactor">
    <cofactor evidence="1 17 20">
        <name>Mn(2+)</name>
        <dbReference type="ChEBI" id="CHEBI:29035"/>
    </cofactor>
</comment>
<evidence type="ECO:0000256" key="2">
    <source>
        <dbReference type="ARBA" id="ARBA00004323"/>
    </source>
</evidence>
<evidence type="ECO:0000256" key="6">
    <source>
        <dbReference type="ARBA" id="ARBA00022679"/>
    </source>
</evidence>
<evidence type="ECO:0000256" key="1">
    <source>
        <dbReference type="ARBA" id="ARBA00001936"/>
    </source>
</evidence>
<evidence type="ECO:0000256" key="17">
    <source>
        <dbReference type="PIRSR" id="PIRSR605027-3"/>
    </source>
</evidence>
<proteinExistence type="inferred from homology"/>
<evidence type="ECO:0000256" key="11">
    <source>
        <dbReference type="ARBA" id="ARBA00023034"/>
    </source>
</evidence>
<comment type="pathway">
    <text evidence="3 20">Protein modification; protein glycosylation.</text>
</comment>
<dbReference type="GO" id="GO:0046872">
    <property type="term" value="F:metal ion binding"/>
    <property type="evidence" value="ECO:0007669"/>
    <property type="project" value="UniProtKB-KW"/>
</dbReference>
<comment type="catalytic activity">
    <reaction evidence="15 20">
        <text>3-O-(beta-D-galactosyl-(1-&gt;3)-beta-D-galactosyl-(1-&gt;4)-beta-D-xylosyl)-L-seryl-[protein] + UDP-alpha-D-glucuronate = 3-O-(beta-D-GlcA-(1-&gt;3)-beta-D-Gal-(1-&gt;3)-beta-D-Gal-(1-&gt;4)-beta-D-Xyl)-L-seryl-[protein] + UDP + H(+)</text>
        <dbReference type="Rhea" id="RHEA:24168"/>
        <dbReference type="Rhea" id="RHEA-COMP:12571"/>
        <dbReference type="Rhea" id="RHEA-COMP:12573"/>
        <dbReference type="ChEBI" id="CHEBI:15378"/>
        <dbReference type="ChEBI" id="CHEBI:58052"/>
        <dbReference type="ChEBI" id="CHEBI:58223"/>
        <dbReference type="ChEBI" id="CHEBI:132090"/>
        <dbReference type="ChEBI" id="CHEBI:132093"/>
        <dbReference type="EC" id="2.4.1.135"/>
    </reaction>
</comment>
<dbReference type="Proteomes" id="UP000821853">
    <property type="component" value="Chromosome 5"/>
</dbReference>
<dbReference type="PANTHER" id="PTHR10896">
    <property type="entry name" value="GALACTOSYLGALACTOSYLXYLOSYLPROTEIN 3-BETA-GLUCURONOSYLTRANSFERASE BETA-1,3-GLUCURONYLTRANSFERASE"/>
    <property type="match status" value="1"/>
</dbReference>
<dbReference type="GO" id="GO:0000139">
    <property type="term" value="C:Golgi membrane"/>
    <property type="evidence" value="ECO:0007669"/>
    <property type="project" value="UniProtKB-SubCell"/>
</dbReference>
<dbReference type="CDD" id="cd00218">
    <property type="entry name" value="GlcAT-I"/>
    <property type="match status" value="1"/>
</dbReference>
<dbReference type="AlphaFoldDB" id="A0A9J6GLW7"/>
<comment type="caution">
    <text evidence="22">The sequence shown here is derived from an EMBL/GenBank/DDBJ whole genome shotgun (WGS) entry which is preliminary data.</text>
</comment>
<gene>
    <name evidence="22" type="ORF">HPB48_012585</name>
</gene>
<evidence type="ECO:0000256" key="13">
    <source>
        <dbReference type="ARBA" id="ARBA00023180"/>
    </source>
</evidence>
<evidence type="ECO:0000256" key="4">
    <source>
        <dbReference type="ARBA" id="ARBA00007706"/>
    </source>
</evidence>
<keyword evidence="12" id="KW-0472">Membrane</keyword>
<evidence type="ECO:0000256" key="19">
    <source>
        <dbReference type="PIRSR" id="PIRSR605027-6"/>
    </source>
</evidence>
<evidence type="ECO:0000256" key="10">
    <source>
        <dbReference type="ARBA" id="ARBA00022989"/>
    </source>
</evidence>
<keyword evidence="8 17" id="KW-0479">Metal-binding</keyword>
<dbReference type="EC" id="2.4.1.135" evidence="5 20"/>
<dbReference type="GO" id="GO:0005975">
    <property type="term" value="P:carbohydrate metabolic process"/>
    <property type="evidence" value="ECO:0007669"/>
    <property type="project" value="TreeGrafter"/>
</dbReference>
<feature type="glycosylation site" description="N-linked (GlcNAc...) asparagine" evidence="19">
    <location>
        <position position="292"/>
    </location>
</feature>
<dbReference type="InterPro" id="IPR029044">
    <property type="entry name" value="Nucleotide-diphossugar_trans"/>
</dbReference>
<dbReference type="SUPFAM" id="SSF53448">
    <property type="entry name" value="Nucleotide-diphospho-sugar transferases"/>
    <property type="match status" value="1"/>
</dbReference>
<evidence type="ECO:0000256" key="8">
    <source>
        <dbReference type="ARBA" id="ARBA00022723"/>
    </source>
</evidence>
<name>A0A9J6GLW7_HAELO</name>
<feature type="site" description="Interaction with galactose moiety of substrate glycoprotein" evidence="18">
    <location>
        <position position="215"/>
    </location>
</feature>
<feature type="compositionally biased region" description="Low complexity" evidence="21">
    <location>
        <begin position="321"/>
        <end position="332"/>
    </location>
</feature>
<evidence type="ECO:0000256" key="7">
    <source>
        <dbReference type="ARBA" id="ARBA00022692"/>
    </source>
</evidence>
<keyword evidence="7" id="KW-0812">Transmembrane</keyword>
<keyword evidence="6 20" id="KW-0808">Transferase</keyword>
<dbReference type="GO" id="GO:0050650">
    <property type="term" value="P:chondroitin sulfate proteoglycan biosynthetic process"/>
    <property type="evidence" value="ECO:0007669"/>
    <property type="project" value="TreeGrafter"/>
</dbReference>
<keyword evidence="13 19" id="KW-0325">Glycoprotein</keyword>
<feature type="region of interest" description="Disordered" evidence="21">
    <location>
        <begin position="300"/>
        <end position="332"/>
    </location>
</feature>
<feature type="binding site" evidence="17">
    <location>
        <position position="184"/>
    </location>
    <ligand>
        <name>Mn(2+)</name>
        <dbReference type="ChEBI" id="CHEBI:29035"/>
    </ligand>
</feature>
<evidence type="ECO:0000256" key="15">
    <source>
        <dbReference type="ARBA" id="ARBA00047979"/>
    </source>
</evidence>
<organism evidence="22 23">
    <name type="scientific">Haemaphysalis longicornis</name>
    <name type="common">Bush tick</name>
    <dbReference type="NCBI Taxonomy" id="44386"/>
    <lineage>
        <taxon>Eukaryota</taxon>
        <taxon>Metazoa</taxon>
        <taxon>Ecdysozoa</taxon>
        <taxon>Arthropoda</taxon>
        <taxon>Chelicerata</taxon>
        <taxon>Arachnida</taxon>
        <taxon>Acari</taxon>
        <taxon>Parasitiformes</taxon>
        <taxon>Ixodida</taxon>
        <taxon>Ixodoidea</taxon>
        <taxon>Ixodidae</taxon>
        <taxon>Haemaphysalinae</taxon>
        <taxon>Haemaphysalis</taxon>
    </lineage>
</organism>
<sequence>MSRSNSPKHGHKQLERALSSEHCNYQRTFSPMPGLLVLQSLSNTQVANLASSGVQSDCVAAVEKLSDGERKPVIYAITPTYARPVQEAELTRLSHTFRLVPRFHWILVEDSSSKTELVSGFLARCGVPYTHLYVATPGELKLGPKDPSWLLPKGVLQRNEGLRWLRANGHKLDPRGVVYFADDDNTYDLRLFEEMRKTVKVSVWPVGLVGGLLVEGPKVRDGRVSGWNALWKPKRQAQRYPLDMAGFAVSLRLLLDFPEAQFRLRLPRGEQESFLLGQLLAGPHELEPRAENCTQTLVWHTRTQDPKLDQERRKARRASRPKPVAAKPSLRE</sequence>
<keyword evidence="9 20" id="KW-0735">Signal-anchor</keyword>
<evidence type="ECO:0000256" key="18">
    <source>
        <dbReference type="PIRSR" id="PIRSR605027-4"/>
    </source>
</evidence>
<dbReference type="PANTHER" id="PTHR10896:SF65">
    <property type="entry name" value="GALACTOSYLGALACTOSYLXYLOSYLPROTEIN 3-BETA-GLUCURONOSYLTRANSFERASE 3"/>
    <property type="match status" value="1"/>
</dbReference>
<evidence type="ECO:0000256" key="3">
    <source>
        <dbReference type="ARBA" id="ARBA00004922"/>
    </source>
</evidence>
<evidence type="ECO:0000256" key="16">
    <source>
        <dbReference type="PIRSR" id="PIRSR605027-1"/>
    </source>
</evidence>
<evidence type="ECO:0000256" key="20">
    <source>
        <dbReference type="RuleBase" id="RU363127"/>
    </source>
</evidence>
<comment type="subcellular location">
    <subcellularLocation>
        <location evidence="2 20">Golgi apparatus membrane</location>
        <topology evidence="2 20">Single-pass type II membrane protein</topology>
    </subcellularLocation>
</comment>
<evidence type="ECO:0000256" key="9">
    <source>
        <dbReference type="ARBA" id="ARBA00022968"/>
    </source>
</evidence>
<dbReference type="VEuPathDB" id="VectorBase:HLOH_053402"/>
<feature type="site" description="Interaction with galactose moiety of substrate glycoprotein" evidence="18">
    <location>
        <position position="310"/>
    </location>
</feature>